<comment type="caution">
    <text evidence="1">The sequence shown here is derived from an EMBL/GenBank/DDBJ whole genome shotgun (WGS) entry which is preliminary data.</text>
</comment>
<evidence type="ECO:0000313" key="1">
    <source>
        <dbReference type="EMBL" id="KAK8046355.1"/>
    </source>
</evidence>
<evidence type="ECO:0000313" key="2">
    <source>
        <dbReference type="Proteomes" id="UP001446871"/>
    </source>
</evidence>
<protein>
    <submittedName>
        <fullName evidence="1">Uncharacterized protein</fullName>
    </submittedName>
</protein>
<proteinExistence type="predicted"/>
<dbReference type="Proteomes" id="UP001446871">
    <property type="component" value="Unassembled WGS sequence"/>
</dbReference>
<accession>A0ABR1TKA0</accession>
<sequence>MFRVTFNKAALNRFIPRPVTRITSLPPRSHLRLDRVARQANSTNTNQRSGPLMAALGATVVLALATSPVRATVPKKLDDEVEKAWGVACYSDSIAAAREAALLDTRLWLAHYFRGDFIDEGPFDQPLVVNRGLHILAEDTRVFYLPAESATTTPVVCVSINQALCRSPHQKNLRKEDIDALKNGQAHWEDLARFYPYLMMTAVTVHMDRRILPRWVREGRFKRVAVLIRWADVTSLWLYENGELSQMPWTVLAGDNDIARV</sequence>
<gene>
    <name evidence="1" type="ORF">PG996_014419</name>
</gene>
<name>A0ABR1TKA0_9PEZI</name>
<reference evidence="1 2" key="1">
    <citation type="submission" date="2023-01" db="EMBL/GenBank/DDBJ databases">
        <title>Analysis of 21 Apiospora genomes using comparative genomics revels a genus with tremendous synthesis potential of carbohydrate active enzymes and secondary metabolites.</title>
        <authorList>
            <person name="Sorensen T."/>
        </authorList>
    </citation>
    <scope>NUCLEOTIDE SEQUENCE [LARGE SCALE GENOMIC DNA]</scope>
    <source>
        <strain evidence="1 2">CBS 83171</strain>
    </source>
</reference>
<organism evidence="1 2">
    <name type="scientific">Apiospora saccharicola</name>
    <dbReference type="NCBI Taxonomy" id="335842"/>
    <lineage>
        <taxon>Eukaryota</taxon>
        <taxon>Fungi</taxon>
        <taxon>Dikarya</taxon>
        <taxon>Ascomycota</taxon>
        <taxon>Pezizomycotina</taxon>
        <taxon>Sordariomycetes</taxon>
        <taxon>Xylariomycetidae</taxon>
        <taxon>Amphisphaeriales</taxon>
        <taxon>Apiosporaceae</taxon>
        <taxon>Apiospora</taxon>
    </lineage>
</organism>
<keyword evidence="2" id="KW-1185">Reference proteome</keyword>
<dbReference type="EMBL" id="JAQQWM010000009">
    <property type="protein sequence ID" value="KAK8046355.1"/>
    <property type="molecule type" value="Genomic_DNA"/>
</dbReference>